<protein>
    <submittedName>
        <fullName evidence="2">Uncharacterized protein</fullName>
    </submittedName>
</protein>
<keyword evidence="3" id="KW-1185">Reference proteome</keyword>
<organism evidence="2 3">
    <name type="scientific">Aduncisulcus paluster</name>
    <dbReference type="NCBI Taxonomy" id="2918883"/>
    <lineage>
        <taxon>Eukaryota</taxon>
        <taxon>Metamonada</taxon>
        <taxon>Carpediemonas-like organisms</taxon>
        <taxon>Aduncisulcus</taxon>
    </lineage>
</organism>
<comment type="caution">
    <text evidence="2">The sequence shown here is derived from an EMBL/GenBank/DDBJ whole genome shotgun (WGS) entry which is preliminary data.</text>
</comment>
<accession>A0ABQ5K3N1</accession>
<feature type="region of interest" description="Disordered" evidence="1">
    <location>
        <begin position="301"/>
        <end position="323"/>
    </location>
</feature>
<evidence type="ECO:0000313" key="3">
    <source>
        <dbReference type="Proteomes" id="UP001057375"/>
    </source>
</evidence>
<evidence type="ECO:0000256" key="1">
    <source>
        <dbReference type="SAM" id="MobiDB-lite"/>
    </source>
</evidence>
<dbReference type="EMBL" id="BQXS01012713">
    <property type="protein sequence ID" value="GKT27182.1"/>
    <property type="molecule type" value="Genomic_DNA"/>
</dbReference>
<reference evidence="2" key="1">
    <citation type="submission" date="2022-03" db="EMBL/GenBank/DDBJ databases">
        <title>Draft genome sequence of Aduncisulcus paluster, a free-living microaerophilic Fornicata.</title>
        <authorList>
            <person name="Yuyama I."/>
            <person name="Kume K."/>
            <person name="Tamura T."/>
            <person name="Inagaki Y."/>
            <person name="Hashimoto T."/>
        </authorList>
    </citation>
    <scope>NUCLEOTIDE SEQUENCE</scope>
    <source>
        <strain evidence="2">NY0171</strain>
    </source>
</reference>
<dbReference type="Proteomes" id="UP001057375">
    <property type="component" value="Unassembled WGS sequence"/>
</dbReference>
<gene>
    <name evidence="2" type="ORF">ADUPG1_013660</name>
</gene>
<evidence type="ECO:0000313" key="2">
    <source>
        <dbReference type="EMBL" id="GKT27182.1"/>
    </source>
</evidence>
<proteinExistence type="predicted"/>
<name>A0ABQ5K3N1_9EUKA</name>
<sequence>MGLVLSVLTQFAVYNRRGNLDRDIIGTIRVAAEDLWVAKPLHPERRTQLRDLWREISPGQRLLYYGIQGFIDGVSASRKLSTVAMKTTIMNLPKEERVSLREISEVSNFPPELMSKVTERFVEDMLCLQEGASGRISDESCFVVTDSPKKVMDCPKLILCKNIPFFSPPSRSLVTSLSRYDHNLFSLLSDSPMKEEVGSRHRYCRDLALTSSVYNWRDQYSGKERTPPRDVEGNNPKETPELWLSVLCGWSFHLQQAGDSGHESFPVPASDLAPKTWVDKCSFVKSKLSVDTIDNLTKRSVTLSMPPPCPPKSKKGEEEEGEDGTTGFIDIMQFASIVNYHRSALKKNPTHSAVFRNWVMNTIGIFMPSPIDGLKVVRISYDYERKEINSLYYRDTKPDPITGKTPSFKPKGLILCYCPDFNGMEAGASWYRLKVHTEQYVISGFGMKRKALWMKDPHELIIEMIRLEGNYLARLRTAVLSDAKEIIKMID</sequence>